<dbReference type="InterPro" id="IPR000873">
    <property type="entry name" value="AMP-dep_synth/lig_dom"/>
</dbReference>
<reference evidence="4 5" key="1">
    <citation type="submission" date="2015-12" db="EMBL/GenBank/DDBJ databases">
        <title>Genome sequence of Tistrella mobilis MCCC 1A02139.</title>
        <authorList>
            <person name="Lu L."/>
            <person name="Lai Q."/>
            <person name="Shao Z."/>
            <person name="Qian P."/>
        </authorList>
    </citation>
    <scope>NUCLEOTIDE SEQUENCE [LARGE SCALE GENOMIC DNA]</scope>
    <source>
        <strain evidence="4 5">MCCC 1A02139</strain>
    </source>
</reference>
<feature type="non-terminal residue" evidence="4">
    <location>
        <position position="558"/>
    </location>
</feature>
<dbReference type="Pfam" id="PF00668">
    <property type="entry name" value="Condensation"/>
    <property type="match status" value="1"/>
</dbReference>
<dbReference type="OrthoDB" id="9770470at2"/>
<dbReference type="Pfam" id="PF00501">
    <property type="entry name" value="AMP-binding"/>
    <property type="match status" value="1"/>
</dbReference>
<dbReference type="PANTHER" id="PTHR45527">
    <property type="entry name" value="NONRIBOSOMAL PEPTIDE SYNTHETASE"/>
    <property type="match status" value="1"/>
</dbReference>
<dbReference type="InterPro" id="IPR023213">
    <property type="entry name" value="CAT-like_dom_sf"/>
</dbReference>
<protein>
    <recommendedName>
        <fullName evidence="6">Non-ribosomal peptide synthetase</fullName>
    </recommendedName>
</protein>
<proteinExistence type="predicted"/>
<dbReference type="Gene3D" id="3.40.50.12780">
    <property type="entry name" value="N-terminal domain of ligase-like"/>
    <property type="match status" value="1"/>
</dbReference>
<evidence type="ECO:0000256" key="1">
    <source>
        <dbReference type="SAM" id="MobiDB-lite"/>
    </source>
</evidence>
<dbReference type="SUPFAM" id="SSF52777">
    <property type="entry name" value="CoA-dependent acyltransferases"/>
    <property type="match status" value="2"/>
</dbReference>
<sequence>MTMDSHHRHDDASETTPAAPVASFRDKSNVAEIFYLSELQQGMLAHALKGGDDAYHIRHVFEIAGNFDPERFARAWGAVVARHAMLRADIRWREIPKPVHIVYRRTAGSLAMADWRGLDPAAQRARLEADLATARAAGFDFARAADPAVQLIRIADDRWWFTWRFHHVQLDGWSVARILADLLAAYRGEAPGAPAPSFRSHIKWLEGRDLAAADAWWQAELAGTEAATPLPPAEGPFGQGHAERIRHLDAGTTAALDRLARRAGATLSTLLQAAWGWLLATHAGTDEALFGVTLSGRPAELDGVEQIAGLFINTLPLRVTLDRSLNVTDWLAAAQRRMNALRPHDHVPLARIRGLAPVVDGPLFDTILVVENFPVDAALGAADGDVTIRVPGPAAPEDGVIATDGRNHYPLSLIAETGPRLKLVLAYDLARYGHDDIARLMAQLVRVLAALPAAADRPLGGFAPFDDMPRRPLPAAPQLLPDHLGRHDPAAVAVVDGARAITYGDLARDAARLAARLGALGVRPGDRVALIAPRSAGFVAAVSGIWRAGAAYVPLDPA</sequence>
<dbReference type="InterPro" id="IPR042099">
    <property type="entry name" value="ANL_N_sf"/>
</dbReference>
<evidence type="ECO:0000259" key="2">
    <source>
        <dbReference type="Pfam" id="PF00501"/>
    </source>
</evidence>
<accession>A0A162LSA7</accession>
<dbReference type="GO" id="GO:0005737">
    <property type="term" value="C:cytoplasm"/>
    <property type="evidence" value="ECO:0007669"/>
    <property type="project" value="TreeGrafter"/>
</dbReference>
<dbReference type="GO" id="GO:0003824">
    <property type="term" value="F:catalytic activity"/>
    <property type="evidence" value="ECO:0007669"/>
    <property type="project" value="InterPro"/>
</dbReference>
<dbReference type="InterPro" id="IPR001242">
    <property type="entry name" value="Condensation_dom"/>
</dbReference>
<dbReference type="EMBL" id="LPZR01000039">
    <property type="protein sequence ID" value="KYO56698.1"/>
    <property type="molecule type" value="Genomic_DNA"/>
</dbReference>
<organism evidence="4 5">
    <name type="scientific">Tistrella mobilis</name>
    <dbReference type="NCBI Taxonomy" id="171437"/>
    <lineage>
        <taxon>Bacteria</taxon>
        <taxon>Pseudomonadati</taxon>
        <taxon>Pseudomonadota</taxon>
        <taxon>Alphaproteobacteria</taxon>
        <taxon>Geminicoccales</taxon>
        <taxon>Geminicoccaceae</taxon>
        <taxon>Tistrella</taxon>
    </lineage>
</organism>
<feature type="region of interest" description="Disordered" evidence="1">
    <location>
        <begin position="1"/>
        <end position="21"/>
    </location>
</feature>
<evidence type="ECO:0000313" key="5">
    <source>
        <dbReference type="Proteomes" id="UP000075787"/>
    </source>
</evidence>
<dbReference type="Proteomes" id="UP000075787">
    <property type="component" value="Unassembled WGS sequence"/>
</dbReference>
<name>A0A162LSA7_9PROT</name>
<dbReference type="Gene3D" id="3.30.559.10">
    <property type="entry name" value="Chloramphenicol acetyltransferase-like domain"/>
    <property type="match status" value="1"/>
</dbReference>
<comment type="caution">
    <text evidence="4">The sequence shown here is derived from an EMBL/GenBank/DDBJ whole genome shotgun (WGS) entry which is preliminary data.</text>
</comment>
<feature type="domain" description="Condensation" evidence="3">
    <location>
        <begin position="32"/>
        <end position="455"/>
    </location>
</feature>
<dbReference type="SUPFAM" id="SSF56801">
    <property type="entry name" value="Acetyl-CoA synthetase-like"/>
    <property type="match status" value="1"/>
</dbReference>
<gene>
    <name evidence="4" type="ORF">AUP44_21740</name>
</gene>
<dbReference type="Gene3D" id="3.30.559.30">
    <property type="entry name" value="Nonribosomal peptide synthetase, condensation domain"/>
    <property type="match status" value="1"/>
</dbReference>
<feature type="domain" description="AMP-dependent synthetase/ligase" evidence="2">
    <location>
        <begin position="487"/>
        <end position="557"/>
    </location>
</feature>
<dbReference type="GO" id="GO:0044550">
    <property type="term" value="P:secondary metabolite biosynthetic process"/>
    <property type="evidence" value="ECO:0007669"/>
    <property type="project" value="TreeGrafter"/>
</dbReference>
<evidence type="ECO:0008006" key="6">
    <source>
        <dbReference type="Google" id="ProtNLM"/>
    </source>
</evidence>
<dbReference type="PANTHER" id="PTHR45527:SF1">
    <property type="entry name" value="FATTY ACID SYNTHASE"/>
    <property type="match status" value="1"/>
</dbReference>
<dbReference type="GO" id="GO:0031177">
    <property type="term" value="F:phosphopantetheine binding"/>
    <property type="evidence" value="ECO:0007669"/>
    <property type="project" value="TreeGrafter"/>
</dbReference>
<feature type="compositionally biased region" description="Basic and acidic residues" evidence="1">
    <location>
        <begin position="1"/>
        <end position="12"/>
    </location>
</feature>
<dbReference type="GO" id="GO:0043041">
    <property type="term" value="P:amino acid activation for nonribosomal peptide biosynthetic process"/>
    <property type="evidence" value="ECO:0007669"/>
    <property type="project" value="TreeGrafter"/>
</dbReference>
<evidence type="ECO:0000259" key="3">
    <source>
        <dbReference type="Pfam" id="PF00668"/>
    </source>
</evidence>
<dbReference type="RefSeq" id="WP_156503018.1">
    <property type="nucleotide sequence ID" value="NZ_LPZR01000039.1"/>
</dbReference>
<evidence type="ECO:0000313" key="4">
    <source>
        <dbReference type="EMBL" id="KYO56698.1"/>
    </source>
</evidence>
<dbReference type="AlphaFoldDB" id="A0A162LSA7"/>